<sequence>MKDSTKYVGLDVSKESIAVAVADDGRGQPKFVGMFPHTVESVRNMEA</sequence>
<evidence type="ECO:0000313" key="2">
    <source>
        <dbReference type="Proteomes" id="UP001139263"/>
    </source>
</evidence>
<dbReference type="AlphaFoldDB" id="A0A9X1VAH1"/>
<protein>
    <recommendedName>
        <fullName evidence="3">IS110 family transposase</fullName>
    </recommendedName>
</protein>
<name>A0A9X1VAH1_9BACL</name>
<reference evidence="1" key="1">
    <citation type="submission" date="2022-03" db="EMBL/GenBank/DDBJ databases">
        <title>Draft Genome Sequence of Firmicute Strain S0AB, a Heterotrophic Iron/Sulfur-Oxidizing Extreme Acidophile.</title>
        <authorList>
            <person name="Vergara E."/>
            <person name="Pakostova E."/>
            <person name="Johnson D.B."/>
            <person name="Holmes D.S."/>
        </authorList>
    </citation>
    <scope>NUCLEOTIDE SEQUENCE</scope>
    <source>
        <strain evidence="1">S0AB</strain>
    </source>
</reference>
<organism evidence="1 2">
    <name type="scientific">Sulfoacidibacillus ferrooxidans</name>
    <dbReference type="NCBI Taxonomy" id="2005001"/>
    <lineage>
        <taxon>Bacteria</taxon>
        <taxon>Bacillati</taxon>
        <taxon>Bacillota</taxon>
        <taxon>Bacilli</taxon>
        <taxon>Bacillales</taxon>
        <taxon>Alicyclobacillaceae</taxon>
        <taxon>Sulfoacidibacillus</taxon>
    </lineage>
</organism>
<accession>A0A9X1VAH1</accession>
<keyword evidence="2" id="KW-1185">Reference proteome</keyword>
<dbReference type="EMBL" id="JALBUF010000013">
    <property type="protein sequence ID" value="MCI0184398.1"/>
    <property type="molecule type" value="Genomic_DNA"/>
</dbReference>
<dbReference type="Proteomes" id="UP001139263">
    <property type="component" value="Unassembled WGS sequence"/>
</dbReference>
<proteinExistence type="predicted"/>
<evidence type="ECO:0008006" key="3">
    <source>
        <dbReference type="Google" id="ProtNLM"/>
    </source>
</evidence>
<gene>
    <name evidence="1" type="ORF">MM817_02695</name>
</gene>
<comment type="caution">
    <text evidence="1">The sequence shown here is derived from an EMBL/GenBank/DDBJ whole genome shotgun (WGS) entry which is preliminary data.</text>
</comment>
<evidence type="ECO:0000313" key="1">
    <source>
        <dbReference type="EMBL" id="MCI0184398.1"/>
    </source>
</evidence>